<feature type="transmembrane region" description="Helical" evidence="5">
    <location>
        <begin position="101"/>
        <end position="122"/>
    </location>
</feature>
<evidence type="ECO:0000256" key="5">
    <source>
        <dbReference type="SAM" id="Phobius"/>
    </source>
</evidence>
<sequence length="387" mass="39001">MANIARSRYALLVIFGTQGWCFATLLSQVPVLRDRFHLSDLALGFVLAVVPFVAGVGSLTAGRLVHRVGTVPVLRLATLVTCAALVGIGTVGVLAALLAVLVVLGFALGAVDTTMNTFGVALQRIAGRGLMSRFHAAYSLGSILGSLLAAFATARGAPLGMLFLLVGLFGSAACAVAGRALDPSATNGPGDAPADSTVPHLWRRLAVIGAVTVSLFLVDSAVSNWSATYLRSALMASEHIGALAYTAYMAGTLLGRSVGDTATDRCGAAFVVRAGSLIAALGTILVVVATTPAAALAGFAVAGFGLSVVVPQAFVAAANAVPERPAAAVSRINLCVYAGFVLGAPTIGTIAAVWSLRAAFAAVVVVIVGITVAAPGLGPATTRTPRR</sequence>
<evidence type="ECO:0000256" key="1">
    <source>
        <dbReference type="ARBA" id="ARBA00004651"/>
    </source>
</evidence>
<feature type="transmembrane region" description="Helical" evidence="5">
    <location>
        <begin position="270"/>
        <end position="289"/>
    </location>
</feature>
<accession>A0A1I6EWN9</accession>
<dbReference type="CDD" id="cd17393">
    <property type="entry name" value="MFS_MosC_like"/>
    <property type="match status" value="1"/>
</dbReference>
<keyword evidence="2 5" id="KW-0812">Transmembrane</keyword>
<reference evidence="8" key="1">
    <citation type="submission" date="2016-10" db="EMBL/GenBank/DDBJ databases">
        <authorList>
            <person name="Varghese N."/>
            <person name="Submissions S."/>
        </authorList>
    </citation>
    <scope>NUCLEOTIDE SEQUENCE [LARGE SCALE GENOMIC DNA]</scope>
    <source>
        <strain evidence="8">DSM 44232</strain>
    </source>
</reference>
<evidence type="ECO:0000259" key="6">
    <source>
        <dbReference type="PROSITE" id="PS50850"/>
    </source>
</evidence>
<dbReference type="RefSeq" id="WP_093598271.1">
    <property type="nucleotide sequence ID" value="NZ_FOYL01000006.1"/>
</dbReference>
<feature type="transmembrane region" description="Helical" evidence="5">
    <location>
        <begin position="73"/>
        <end position="95"/>
    </location>
</feature>
<gene>
    <name evidence="7" type="ORF">SAMN04488564_10676</name>
</gene>
<feature type="transmembrane region" description="Helical" evidence="5">
    <location>
        <begin position="9"/>
        <end position="29"/>
    </location>
</feature>
<evidence type="ECO:0000256" key="3">
    <source>
        <dbReference type="ARBA" id="ARBA00022989"/>
    </source>
</evidence>
<dbReference type="InterPro" id="IPR036259">
    <property type="entry name" value="MFS_trans_sf"/>
</dbReference>
<dbReference type="PANTHER" id="PTHR23514">
    <property type="entry name" value="BYPASS OF STOP CODON PROTEIN 6"/>
    <property type="match status" value="1"/>
</dbReference>
<dbReference type="EMBL" id="FOYL01000006">
    <property type="protein sequence ID" value="SFR22146.1"/>
    <property type="molecule type" value="Genomic_DNA"/>
</dbReference>
<comment type="subcellular location">
    <subcellularLocation>
        <location evidence="1">Cell membrane</location>
        <topology evidence="1">Multi-pass membrane protein</topology>
    </subcellularLocation>
</comment>
<protein>
    <submittedName>
        <fullName evidence="7">Fucose permease</fullName>
    </submittedName>
</protein>
<feature type="domain" description="Major facilitator superfamily (MFS) profile" evidence="6">
    <location>
        <begin position="1"/>
        <end position="382"/>
    </location>
</feature>
<dbReference type="SUPFAM" id="SSF103473">
    <property type="entry name" value="MFS general substrate transporter"/>
    <property type="match status" value="1"/>
</dbReference>
<organism evidence="7 8">
    <name type="scientific">Lentzea waywayandensis</name>
    <dbReference type="NCBI Taxonomy" id="84724"/>
    <lineage>
        <taxon>Bacteria</taxon>
        <taxon>Bacillati</taxon>
        <taxon>Actinomycetota</taxon>
        <taxon>Actinomycetes</taxon>
        <taxon>Pseudonocardiales</taxon>
        <taxon>Pseudonocardiaceae</taxon>
        <taxon>Lentzea</taxon>
    </lineage>
</organism>
<keyword evidence="4 5" id="KW-0472">Membrane</keyword>
<dbReference type="InterPro" id="IPR020846">
    <property type="entry name" value="MFS_dom"/>
</dbReference>
<evidence type="ECO:0000256" key="2">
    <source>
        <dbReference type="ARBA" id="ARBA00022692"/>
    </source>
</evidence>
<feature type="transmembrane region" description="Helical" evidence="5">
    <location>
        <begin position="334"/>
        <end position="354"/>
    </location>
</feature>
<evidence type="ECO:0000313" key="7">
    <source>
        <dbReference type="EMBL" id="SFR22146.1"/>
    </source>
</evidence>
<feature type="transmembrane region" description="Helical" evidence="5">
    <location>
        <begin position="242"/>
        <end position="258"/>
    </location>
</feature>
<dbReference type="Gene3D" id="1.20.1250.20">
    <property type="entry name" value="MFS general substrate transporter like domains"/>
    <property type="match status" value="2"/>
</dbReference>
<feature type="transmembrane region" description="Helical" evidence="5">
    <location>
        <begin position="134"/>
        <end position="154"/>
    </location>
</feature>
<name>A0A1I6EWN9_9PSEU</name>
<feature type="transmembrane region" description="Helical" evidence="5">
    <location>
        <begin position="360"/>
        <end position="378"/>
    </location>
</feature>
<evidence type="ECO:0000256" key="4">
    <source>
        <dbReference type="ARBA" id="ARBA00023136"/>
    </source>
</evidence>
<dbReference type="AlphaFoldDB" id="A0A1I6EWN9"/>
<dbReference type="PROSITE" id="PS50850">
    <property type="entry name" value="MFS"/>
    <property type="match status" value="1"/>
</dbReference>
<dbReference type="Pfam" id="PF07690">
    <property type="entry name" value="MFS_1"/>
    <property type="match status" value="1"/>
</dbReference>
<feature type="transmembrane region" description="Helical" evidence="5">
    <location>
        <begin position="41"/>
        <end position="61"/>
    </location>
</feature>
<keyword evidence="8" id="KW-1185">Reference proteome</keyword>
<proteinExistence type="predicted"/>
<keyword evidence="3 5" id="KW-1133">Transmembrane helix</keyword>
<dbReference type="InterPro" id="IPR011701">
    <property type="entry name" value="MFS"/>
</dbReference>
<dbReference type="Proteomes" id="UP000198583">
    <property type="component" value="Unassembled WGS sequence"/>
</dbReference>
<dbReference type="OrthoDB" id="3864150at2"/>
<evidence type="ECO:0000313" key="8">
    <source>
        <dbReference type="Proteomes" id="UP000198583"/>
    </source>
</evidence>
<dbReference type="InterPro" id="IPR051788">
    <property type="entry name" value="MFS_Transporter"/>
</dbReference>
<dbReference type="PANTHER" id="PTHR23514:SF13">
    <property type="entry name" value="INNER MEMBRANE PROTEIN YBJJ"/>
    <property type="match status" value="1"/>
</dbReference>
<feature type="transmembrane region" description="Helical" evidence="5">
    <location>
        <begin position="201"/>
        <end position="222"/>
    </location>
</feature>
<feature type="transmembrane region" description="Helical" evidence="5">
    <location>
        <begin position="295"/>
        <end position="322"/>
    </location>
</feature>
<feature type="transmembrane region" description="Helical" evidence="5">
    <location>
        <begin position="160"/>
        <end position="181"/>
    </location>
</feature>
<dbReference type="STRING" id="84724.SAMN04488564_10676"/>
<dbReference type="GO" id="GO:0005886">
    <property type="term" value="C:plasma membrane"/>
    <property type="evidence" value="ECO:0007669"/>
    <property type="project" value="UniProtKB-SubCell"/>
</dbReference>
<dbReference type="GO" id="GO:0022857">
    <property type="term" value="F:transmembrane transporter activity"/>
    <property type="evidence" value="ECO:0007669"/>
    <property type="project" value="InterPro"/>
</dbReference>